<dbReference type="Proteomes" id="UP000821845">
    <property type="component" value="Chromosome 8"/>
</dbReference>
<name>A0ACB7RT55_HYAAI</name>
<comment type="caution">
    <text evidence="1">The sequence shown here is derived from an EMBL/GenBank/DDBJ whole genome shotgun (WGS) entry which is preliminary data.</text>
</comment>
<organism evidence="1 2">
    <name type="scientific">Hyalomma asiaticum</name>
    <name type="common">Tick</name>
    <dbReference type="NCBI Taxonomy" id="266040"/>
    <lineage>
        <taxon>Eukaryota</taxon>
        <taxon>Metazoa</taxon>
        <taxon>Ecdysozoa</taxon>
        <taxon>Arthropoda</taxon>
        <taxon>Chelicerata</taxon>
        <taxon>Arachnida</taxon>
        <taxon>Acari</taxon>
        <taxon>Parasitiformes</taxon>
        <taxon>Ixodida</taxon>
        <taxon>Ixodoidea</taxon>
        <taxon>Ixodidae</taxon>
        <taxon>Hyalomminae</taxon>
        <taxon>Hyalomma</taxon>
    </lineage>
</organism>
<protein>
    <submittedName>
        <fullName evidence="1">Uncharacterized protein</fullName>
    </submittedName>
</protein>
<gene>
    <name evidence="1" type="ORF">HPB50_027058</name>
</gene>
<dbReference type="EMBL" id="CM023488">
    <property type="protein sequence ID" value="KAH6924987.1"/>
    <property type="molecule type" value="Genomic_DNA"/>
</dbReference>
<evidence type="ECO:0000313" key="1">
    <source>
        <dbReference type="EMBL" id="KAH6924987.1"/>
    </source>
</evidence>
<keyword evidence="2" id="KW-1185">Reference proteome</keyword>
<sequence>MAPLILLQGEDQRRLGDSDVDHEIYSRVQRSLSIRMTFAAIRATDVSRAAVPTSPPPDKRDRRRGAADRVRHKQAAVNLHARSDNTQCVQHAARHAANASPSRGLSKPRRTRPPSEAGQKGRLLAPKRGQFYAGNNEAEREKGTG</sequence>
<proteinExistence type="predicted"/>
<accession>A0ACB7RT55</accession>
<reference evidence="1" key="1">
    <citation type="submission" date="2020-05" db="EMBL/GenBank/DDBJ databases">
        <title>Large-scale comparative analyses of tick genomes elucidate their genetic diversity and vector capacities.</title>
        <authorList>
            <person name="Jia N."/>
            <person name="Wang J."/>
            <person name="Shi W."/>
            <person name="Du L."/>
            <person name="Sun Y."/>
            <person name="Zhan W."/>
            <person name="Jiang J."/>
            <person name="Wang Q."/>
            <person name="Zhang B."/>
            <person name="Ji P."/>
            <person name="Sakyi L.B."/>
            <person name="Cui X."/>
            <person name="Yuan T."/>
            <person name="Jiang B."/>
            <person name="Yang W."/>
            <person name="Lam T.T.-Y."/>
            <person name="Chang Q."/>
            <person name="Ding S."/>
            <person name="Wang X."/>
            <person name="Zhu J."/>
            <person name="Ruan X."/>
            <person name="Zhao L."/>
            <person name="Wei J."/>
            <person name="Que T."/>
            <person name="Du C."/>
            <person name="Cheng J."/>
            <person name="Dai P."/>
            <person name="Han X."/>
            <person name="Huang E."/>
            <person name="Gao Y."/>
            <person name="Liu J."/>
            <person name="Shao H."/>
            <person name="Ye R."/>
            <person name="Li L."/>
            <person name="Wei W."/>
            <person name="Wang X."/>
            <person name="Wang C."/>
            <person name="Yang T."/>
            <person name="Huo Q."/>
            <person name="Li W."/>
            <person name="Guo W."/>
            <person name="Chen H."/>
            <person name="Zhou L."/>
            <person name="Ni X."/>
            <person name="Tian J."/>
            <person name="Zhou Y."/>
            <person name="Sheng Y."/>
            <person name="Liu T."/>
            <person name="Pan Y."/>
            <person name="Xia L."/>
            <person name="Li J."/>
            <person name="Zhao F."/>
            <person name="Cao W."/>
        </authorList>
    </citation>
    <scope>NUCLEOTIDE SEQUENCE</scope>
    <source>
        <strain evidence="1">Hyas-2018</strain>
    </source>
</reference>
<evidence type="ECO:0000313" key="2">
    <source>
        <dbReference type="Proteomes" id="UP000821845"/>
    </source>
</evidence>